<keyword evidence="10" id="KW-0520">NAD</keyword>
<dbReference type="OrthoDB" id="9802815at2"/>
<dbReference type="SUPFAM" id="SSF51735">
    <property type="entry name" value="NAD(P)-binding Rossmann-fold domains"/>
    <property type="match status" value="1"/>
</dbReference>
<evidence type="ECO:0000256" key="7">
    <source>
        <dbReference type="ARBA" id="ARBA00022793"/>
    </source>
</evidence>
<dbReference type="InterPro" id="IPR016040">
    <property type="entry name" value="NAD(P)-bd_dom"/>
</dbReference>
<keyword evidence="13" id="KW-0456">Lyase</keyword>
<proteinExistence type="inferred from homology"/>
<dbReference type="STRING" id="897.B2D07_12115"/>
<organism evidence="15 16">
    <name type="scientific">Desulfococcus multivorans DSM 2059</name>
    <dbReference type="NCBI Taxonomy" id="1121405"/>
    <lineage>
        <taxon>Bacteria</taxon>
        <taxon>Pseudomonadati</taxon>
        <taxon>Thermodesulfobacteriota</taxon>
        <taxon>Desulfobacteria</taxon>
        <taxon>Desulfobacterales</taxon>
        <taxon>Desulfococcaceae</taxon>
        <taxon>Desulfococcus</taxon>
    </lineage>
</organism>
<keyword evidence="12" id="KW-0472">Membrane</keyword>
<dbReference type="EMBL" id="ATHJ01000011">
    <property type="protein sequence ID" value="EPR45006.1"/>
    <property type="molecule type" value="Genomic_DNA"/>
</dbReference>
<keyword evidence="11" id="KW-0333">Golgi apparatus</keyword>
<evidence type="ECO:0000256" key="3">
    <source>
        <dbReference type="ARBA" id="ARBA00005100"/>
    </source>
</evidence>
<dbReference type="UniPathway" id="UPA00796">
    <property type="reaction ID" value="UER00771"/>
</dbReference>
<keyword evidence="8" id="KW-0735">Signal-anchor</keyword>
<dbReference type="GO" id="GO:0048040">
    <property type="term" value="F:UDP-glucuronate decarboxylase activity"/>
    <property type="evidence" value="ECO:0007669"/>
    <property type="project" value="UniProtKB-EC"/>
</dbReference>
<protein>
    <recommendedName>
        <fullName evidence="5">UDP-glucuronate decarboxylase</fullName>
        <ecNumber evidence="5">4.1.1.35</ecNumber>
    </recommendedName>
</protein>
<dbReference type="Pfam" id="PF16363">
    <property type="entry name" value="GDP_Man_Dehyd"/>
    <property type="match status" value="1"/>
</dbReference>
<evidence type="ECO:0000256" key="6">
    <source>
        <dbReference type="ARBA" id="ARBA00022692"/>
    </source>
</evidence>
<comment type="caution">
    <text evidence="15">The sequence shown here is derived from an EMBL/GenBank/DDBJ whole genome shotgun (WGS) entry which is preliminary data.</text>
</comment>
<evidence type="ECO:0000313" key="16">
    <source>
        <dbReference type="Proteomes" id="UP000014977"/>
    </source>
</evidence>
<evidence type="ECO:0000256" key="13">
    <source>
        <dbReference type="ARBA" id="ARBA00023239"/>
    </source>
</evidence>
<accession>S7U653</accession>
<evidence type="ECO:0000256" key="9">
    <source>
        <dbReference type="ARBA" id="ARBA00022989"/>
    </source>
</evidence>
<name>S7U653_DESML</name>
<dbReference type="AlphaFoldDB" id="S7U653"/>
<dbReference type="eggNOG" id="COG0451">
    <property type="taxonomic scope" value="Bacteria"/>
</dbReference>
<comment type="similarity">
    <text evidence="4">Belongs to the NAD(P)-dependent epimerase/dehydratase family. UDP-glucuronic acid decarboxylase subfamily.</text>
</comment>
<reference evidence="15 16" key="1">
    <citation type="journal article" date="2013" name="Genome Announc.">
        <title>Draft genome sequences for three mercury-methylating, sulfate-reducing bacteria.</title>
        <authorList>
            <person name="Brown S.D."/>
            <person name="Hurt R.A.Jr."/>
            <person name="Gilmour C.C."/>
            <person name="Elias D.A."/>
        </authorList>
    </citation>
    <scope>NUCLEOTIDE SEQUENCE [LARGE SCALE GENOMIC DNA]</scope>
    <source>
        <strain evidence="15 16">DSM 2059</strain>
    </source>
</reference>
<gene>
    <name evidence="15" type="ORF">dsmv_1042</name>
</gene>
<dbReference type="PATRIC" id="fig|1121405.3.peg.209"/>
<feature type="domain" description="NAD(P)-binding" evidence="14">
    <location>
        <begin position="4"/>
        <end position="316"/>
    </location>
</feature>
<evidence type="ECO:0000256" key="5">
    <source>
        <dbReference type="ARBA" id="ARBA00012290"/>
    </source>
</evidence>
<dbReference type="RefSeq" id="WP_020875233.1">
    <property type="nucleotide sequence ID" value="NZ_ATHJ01000011.1"/>
</dbReference>
<evidence type="ECO:0000256" key="11">
    <source>
        <dbReference type="ARBA" id="ARBA00023034"/>
    </source>
</evidence>
<dbReference type="InterPro" id="IPR044516">
    <property type="entry name" value="UXS-like"/>
</dbReference>
<dbReference type="GO" id="GO:0070403">
    <property type="term" value="F:NAD+ binding"/>
    <property type="evidence" value="ECO:0007669"/>
    <property type="project" value="InterPro"/>
</dbReference>
<comment type="subcellular location">
    <subcellularLocation>
        <location evidence="2">Golgi apparatus</location>
        <location evidence="2">Golgi stack membrane</location>
        <topology evidence="2">Single-pass type II membrane protein</topology>
    </subcellularLocation>
</comment>
<comment type="cofactor">
    <cofactor evidence="1">
        <name>NAD(+)</name>
        <dbReference type="ChEBI" id="CHEBI:57540"/>
    </cofactor>
</comment>
<sequence length="335" mass="37574">MRVLITGGAGFIGSHLAETYLERGDEVYVIDDLSTGALSNIEPLRRHPRYGHRLFVHIDTILNHDTMLELTGTCDVVFHLAAAVGVQYILKNPLKSIRINVAGTEKVLELCAKFKKRVLITSSSEVYGKHLHAPLVETDNIIYGPSSKFRWSYAASKLMDEFTALAYFRTNGLEAIITRLFNTVGPRQTGAYGMVIPRLVCQALNHEPLTVYGDGMQTRTFTFVKDVVDGLSALMACDDAAGEVFNIGGTEEITILDLAERIIQATESRSSIQLIPYEKAYAKDFEDMQRRVPSIRKIQDRIGFQPVTDLDTILRQVIDFQRTLMNRQPDKETTD</sequence>
<dbReference type="PANTHER" id="PTHR43078">
    <property type="entry name" value="UDP-GLUCURONIC ACID DECARBOXYLASE-RELATED"/>
    <property type="match status" value="1"/>
</dbReference>
<dbReference type="EC" id="4.1.1.35" evidence="5"/>
<keyword evidence="7" id="KW-0210">Decarboxylase</keyword>
<evidence type="ECO:0000256" key="1">
    <source>
        <dbReference type="ARBA" id="ARBA00001911"/>
    </source>
</evidence>
<comment type="pathway">
    <text evidence="3">Nucleotide-sugar biosynthesis; UDP-alpha-D-xylose biosynthesis; UDP-alpha-D-xylose from UDP-alpha-D-glucuronate: step 1/1.</text>
</comment>
<dbReference type="Proteomes" id="UP000014977">
    <property type="component" value="Unassembled WGS sequence"/>
</dbReference>
<evidence type="ECO:0000256" key="2">
    <source>
        <dbReference type="ARBA" id="ARBA00004447"/>
    </source>
</evidence>
<evidence type="ECO:0000313" key="15">
    <source>
        <dbReference type="EMBL" id="EPR45006.1"/>
    </source>
</evidence>
<dbReference type="GO" id="GO:0042732">
    <property type="term" value="P:D-xylose metabolic process"/>
    <property type="evidence" value="ECO:0007669"/>
    <property type="project" value="InterPro"/>
</dbReference>
<dbReference type="GO" id="GO:0005737">
    <property type="term" value="C:cytoplasm"/>
    <property type="evidence" value="ECO:0007669"/>
    <property type="project" value="TreeGrafter"/>
</dbReference>
<dbReference type="PRINTS" id="PR01713">
    <property type="entry name" value="NUCEPIMERASE"/>
</dbReference>
<evidence type="ECO:0000256" key="8">
    <source>
        <dbReference type="ARBA" id="ARBA00022968"/>
    </source>
</evidence>
<keyword evidence="9" id="KW-1133">Transmembrane helix</keyword>
<evidence type="ECO:0000256" key="4">
    <source>
        <dbReference type="ARBA" id="ARBA00007505"/>
    </source>
</evidence>
<evidence type="ECO:0000256" key="12">
    <source>
        <dbReference type="ARBA" id="ARBA00023136"/>
    </source>
</evidence>
<keyword evidence="16" id="KW-1185">Reference proteome</keyword>
<dbReference type="Gene3D" id="3.40.50.720">
    <property type="entry name" value="NAD(P)-binding Rossmann-like Domain"/>
    <property type="match status" value="1"/>
</dbReference>
<evidence type="ECO:0000259" key="14">
    <source>
        <dbReference type="Pfam" id="PF16363"/>
    </source>
</evidence>
<dbReference type="InterPro" id="IPR036291">
    <property type="entry name" value="NAD(P)-bd_dom_sf"/>
</dbReference>
<dbReference type="GO" id="GO:0033320">
    <property type="term" value="P:UDP-D-xylose biosynthetic process"/>
    <property type="evidence" value="ECO:0007669"/>
    <property type="project" value="UniProtKB-UniPathway"/>
</dbReference>
<dbReference type="PANTHER" id="PTHR43078:SF6">
    <property type="entry name" value="UDP-GLUCURONIC ACID DECARBOXYLASE 1"/>
    <property type="match status" value="1"/>
</dbReference>
<keyword evidence="6" id="KW-0812">Transmembrane</keyword>
<evidence type="ECO:0000256" key="10">
    <source>
        <dbReference type="ARBA" id="ARBA00023027"/>
    </source>
</evidence>